<dbReference type="Gene3D" id="1.10.357.10">
    <property type="entry name" value="Tetracycline Repressor, domain 2"/>
    <property type="match status" value="1"/>
</dbReference>
<dbReference type="RefSeq" id="WP_239673473.1">
    <property type="nucleotide sequence ID" value="NZ_CP049742.1"/>
</dbReference>
<dbReference type="SUPFAM" id="SSF48498">
    <property type="entry name" value="Tetracyclin repressor-like, C-terminal domain"/>
    <property type="match status" value="1"/>
</dbReference>
<dbReference type="EMBL" id="CP049742">
    <property type="protein sequence ID" value="QPC45952.1"/>
    <property type="molecule type" value="Genomic_DNA"/>
</dbReference>
<dbReference type="InterPro" id="IPR001647">
    <property type="entry name" value="HTH_TetR"/>
</dbReference>
<gene>
    <name evidence="5" type="ORF">G8O30_02755</name>
</gene>
<dbReference type="Pfam" id="PF00440">
    <property type="entry name" value="TetR_N"/>
    <property type="match status" value="1"/>
</dbReference>
<dbReference type="AlphaFoldDB" id="A0A7S8HEQ1"/>
<protein>
    <submittedName>
        <fullName evidence="5">TetR/AcrR family transcriptional regulator</fullName>
    </submittedName>
</protein>
<feature type="DNA-binding region" description="H-T-H motif" evidence="3">
    <location>
        <begin position="29"/>
        <end position="48"/>
    </location>
</feature>
<feature type="domain" description="HTH tetR-type" evidence="4">
    <location>
        <begin position="6"/>
        <end position="66"/>
    </location>
</feature>
<evidence type="ECO:0000313" key="6">
    <source>
        <dbReference type="Proteomes" id="UP000593626"/>
    </source>
</evidence>
<organism evidence="5 6">
    <name type="scientific">Mangrovibacillus cuniculi</name>
    <dbReference type="NCBI Taxonomy" id="2593652"/>
    <lineage>
        <taxon>Bacteria</taxon>
        <taxon>Bacillati</taxon>
        <taxon>Bacillota</taxon>
        <taxon>Bacilli</taxon>
        <taxon>Bacillales</taxon>
        <taxon>Bacillaceae</taxon>
        <taxon>Mangrovibacillus</taxon>
    </lineage>
</organism>
<dbReference type="SUPFAM" id="SSF46689">
    <property type="entry name" value="Homeodomain-like"/>
    <property type="match status" value="1"/>
</dbReference>
<dbReference type="PANTHER" id="PTHR43479:SF11">
    <property type="entry name" value="ACREF_ENVCD OPERON REPRESSOR-RELATED"/>
    <property type="match status" value="1"/>
</dbReference>
<reference evidence="5 6" key="1">
    <citation type="submission" date="2019-07" db="EMBL/GenBank/DDBJ databases">
        <title>Genome sequence of 2 isolates from Red Sea Mangroves.</title>
        <authorList>
            <person name="Sefrji F."/>
            <person name="Michoud G."/>
            <person name="Merlino G."/>
            <person name="Daffonchio D."/>
        </authorList>
    </citation>
    <scope>NUCLEOTIDE SEQUENCE [LARGE SCALE GENOMIC DNA]</scope>
    <source>
        <strain evidence="5 6">R1DC41</strain>
    </source>
</reference>
<dbReference type="PRINTS" id="PR00455">
    <property type="entry name" value="HTHTETR"/>
</dbReference>
<accession>A0A7S8HEQ1</accession>
<dbReference type="InterPro" id="IPR050624">
    <property type="entry name" value="HTH-type_Tx_Regulator"/>
</dbReference>
<evidence type="ECO:0000256" key="2">
    <source>
        <dbReference type="ARBA" id="ARBA00023125"/>
    </source>
</evidence>
<dbReference type="PANTHER" id="PTHR43479">
    <property type="entry name" value="ACREF/ENVCD OPERON REPRESSOR-RELATED"/>
    <property type="match status" value="1"/>
</dbReference>
<evidence type="ECO:0000256" key="3">
    <source>
        <dbReference type="PROSITE-ProRule" id="PRU00335"/>
    </source>
</evidence>
<sequence length="192" mass="22202">MGRNKKIDLQELMEETEALLLDKGYEGFHFKALSEKLSVARSTLYEYYRNKDELITAYMCDLMKRIMKDTYSIDQSQETGLKKLHSLLQLFLKHSQIYSMIQMRPHIKESSSPLVSEHLRELDQSRMQLLVILHSAIEKGKAEGSIRADIQTSLIAGLFFHSVLIPNRSEMPQDQWASMLFDLLENGMKASD</sequence>
<dbReference type="InterPro" id="IPR009057">
    <property type="entry name" value="Homeodomain-like_sf"/>
</dbReference>
<name>A0A7S8HEQ1_9BACI</name>
<evidence type="ECO:0000256" key="1">
    <source>
        <dbReference type="ARBA" id="ARBA00022491"/>
    </source>
</evidence>
<dbReference type="InterPro" id="IPR036271">
    <property type="entry name" value="Tet_transcr_reg_TetR-rel_C_sf"/>
</dbReference>
<proteinExistence type="predicted"/>
<keyword evidence="6" id="KW-1185">Reference proteome</keyword>
<evidence type="ECO:0000259" key="4">
    <source>
        <dbReference type="PROSITE" id="PS50977"/>
    </source>
</evidence>
<dbReference type="Gene3D" id="1.10.10.60">
    <property type="entry name" value="Homeodomain-like"/>
    <property type="match status" value="1"/>
</dbReference>
<dbReference type="KEGG" id="mcui:G8O30_02755"/>
<evidence type="ECO:0000313" key="5">
    <source>
        <dbReference type="EMBL" id="QPC45952.1"/>
    </source>
</evidence>
<dbReference type="PROSITE" id="PS50977">
    <property type="entry name" value="HTH_TETR_2"/>
    <property type="match status" value="1"/>
</dbReference>
<keyword evidence="2 3" id="KW-0238">DNA-binding</keyword>
<keyword evidence="1" id="KW-0678">Repressor</keyword>
<dbReference type="Proteomes" id="UP000593626">
    <property type="component" value="Chromosome"/>
</dbReference>
<dbReference type="GO" id="GO:0003677">
    <property type="term" value="F:DNA binding"/>
    <property type="evidence" value="ECO:0007669"/>
    <property type="project" value="UniProtKB-UniRule"/>
</dbReference>